<evidence type="ECO:0000313" key="2">
    <source>
        <dbReference type="Proteomes" id="UP001239111"/>
    </source>
</evidence>
<comment type="caution">
    <text evidence="1">The sequence shown here is derived from an EMBL/GenBank/DDBJ whole genome shotgun (WGS) entry which is preliminary data.</text>
</comment>
<protein>
    <submittedName>
        <fullName evidence="1">Uncharacterized protein</fullName>
    </submittedName>
</protein>
<accession>A0ACC2PN60</accession>
<organism evidence="1 2">
    <name type="scientific">Eretmocerus hayati</name>
    <dbReference type="NCBI Taxonomy" id="131215"/>
    <lineage>
        <taxon>Eukaryota</taxon>
        <taxon>Metazoa</taxon>
        <taxon>Ecdysozoa</taxon>
        <taxon>Arthropoda</taxon>
        <taxon>Hexapoda</taxon>
        <taxon>Insecta</taxon>
        <taxon>Pterygota</taxon>
        <taxon>Neoptera</taxon>
        <taxon>Endopterygota</taxon>
        <taxon>Hymenoptera</taxon>
        <taxon>Apocrita</taxon>
        <taxon>Proctotrupomorpha</taxon>
        <taxon>Chalcidoidea</taxon>
        <taxon>Aphelinidae</taxon>
        <taxon>Aphelininae</taxon>
        <taxon>Eretmocerus</taxon>
    </lineage>
</organism>
<dbReference type="Proteomes" id="UP001239111">
    <property type="component" value="Chromosome 1"/>
</dbReference>
<gene>
    <name evidence="1" type="ORF">QAD02_020686</name>
</gene>
<proteinExistence type="predicted"/>
<sequence>MYKQNNNRMPPKAHDNEPSHHIDRVKKTSFQSKSEKTRTQKRAKNEEPKGLRKNHQKYLTSKNNQFIDFDQESDDSPIPLGTSFVNSATDDHSRNYLPKEIAVGDTKVTQHRPKKRKSQELLDNRPDREKRKKYKSDWVCLENSSDLGFLQTFIGTDGEQCVSIWA</sequence>
<keyword evidence="2" id="KW-1185">Reference proteome</keyword>
<name>A0ACC2PN60_9HYME</name>
<dbReference type="EMBL" id="CM056741">
    <property type="protein sequence ID" value="KAJ8684893.1"/>
    <property type="molecule type" value="Genomic_DNA"/>
</dbReference>
<evidence type="ECO:0000313" key="1">
    <source>
        <dbReference type="EMBL" id="KAJ8684893.1"/>
    </source>
</evidence>
<reference evidence="1" key="1">
    <citation type="submission" date="2023-04" db="EMBL/GenBank/DDBJ databases">
        <title>A chromosome-level genome assembly of the parasitoid wasp Eretmocerus hayati.</title>
        <authorList>
            <person name="Zhong Y."/>
            <person name="Liu S."/>
            <person name="Liu Y."/>
        </authorList>
    </citation>
    <scope>NUCLEOTIDE SEQUENCE</scope>
    <source>
        <strain evidence="1">ZJU_SS_LIU_2023</strain>
    </source>
</reference>